<dbReference type="VEuPathDB" id="FungiDB:PC110_g18665"/>
<organism evidence="2 3">
    <name type="scientific">Phytophthora cactorum</name>
    <dbReference type="NCBI Taxonomy" id="29920"/>
    <lineage>
        <taxon>Eukaryota</taxon>
        <taxon>Sar</taxon>
        <taxon>Stramenopiles</taxon>
        <taxon>Oomycota</taxon>
        <taxon>Peronosporomycetes</taxon>
        <taxon>Peronosporales</taxon>
        <taxon>Peronosporaceae</taxon>
        <taxon>Phytophthora</taxon>
    </lineage>
</organism>
<accession>A0A8T0ZNT6</accession>
<name>A0A8T0ZNT6_9STRA</name>
<dbReference type="Proteomes" id="UP000735874">
    <property type="component" value="Unassembled WGS sequence"/>
</dbReference>
<proteinExistence type="predicted"/>
<evidence type="ECO:0000256" key="1">
    <source>
        <dbReference type="SAM" id="MobiDB-lite"/>
    </source>
</evidence>
<evidence type="ECO:0000313" key="2">
    <source>
        <dbReference type="EMBL" id="KAG2864108.1"/>
    </source>
</evidence>
<comment type="caution">
    <text evidence="2">The sequence shown here is derived from an EMBL/GenBank/DDBJ whole genome shotgun (WGS) entry which is preliminary data.</text>
</comment>
<dbReference type="AlphaFoldDB" id="A0A8T0ZNT6"/>
<feature type="region of interest" description="Disordered" evidence="1">
    <location>
        <begin position="151"/>
        <end position="171"/>
    </location>
</feature>
<protein>
    <submittedName>
        <fullName evidence="2">Uncharacterized protein</fullName>
    </submittedName>
</protein>
<evidence type="ECO:0000313" key="3">
    <source>
        <dbReference type="Proteomes" id="UP000735874"/>
    </source>
</evidence>
<gene>
    <name evidence="2" type="ORF">PC113_g4864</name>
</gene>
<reference evidence="2" key="1">
    <citation type="submission" date="2018-10" db="EMBL/GenBank/DDBJ databases">
        <title>Effector identification in a new, highly contiguous assembly of the strawberry crown rot pathogen Phytophthora cactorum.</title>
        <authorList>
            <person name="Armitage A.D."/>
            <person name="Nellist C.F."/>
            <person name="Bates H."/>
            <person name="Vickerstaff R.J."/>
            <person name="Harrison R.J."/>
        </authorList>
    </citation>
    <scope>NUCLEOTIDE SEQUENCE</scope>
    <source>
        <strain evidence="2">15-7</strain>
    </source>
</reference>
<sequence length="258" mass="29852">MVTCGDNNMAENVYHTRVSDIQELKEIIEDVFKGKERMVKSDGTSRPSQNCNTGREELYGSYNRRDRRESDRRRDTYRNTPQITLADASVNDLTTELQRRDATRGGNECLEDEYRTYDYEQHDDDDYQFGDASTDGSLIDNDRYLAAANEGDRRAAAKGTHNRSDNRRPRGNVLNRERCFNQDRQGGVRSFGQDSPWGGMHSAHYCNKRCMFCKQVRDAGQCEHFRNFQDLVKFVRTKGTKEGLPPELKSVVQERHLD</sequence>
<dbReference type="EMBL" id="RCMG01000088">
    <property type="protein sequence ID" value="KAG2864108.1"/>
    <property type="molecule type" value="Genomic_DNA"/>
</dbReference>